<evidence type="ECO:0000256" key="2">
    <source>
        <dbReference type="ARBA" id="ARBA00022475"/>
    </source>
</evidence>
<dbReference type="RefSeq" id="WP_120258668.1">
    <property type="nucleotide sequence ID" value="NZ_RAPY01000001.1"/>
</dbReference>
<evidence type="ECO:0000256" key="8">
    <source>
        <dbReference type="ARBA" id="ARBA00022989"/>
    </source>
</evidence>
<dbReference type="NCBIfam" id="TIGR00681">
    <property type="entry name" value="kdpC"/>
    <property type="match status" value="1"/>
</dbReference>
<keyword evidence="13" id="KW-1185">Reference proteome</keyword>
<keyword evidence="3 11" id="KW-0633">Potassium transport</keyword>
<evidence type="ECO:0000256" key="10">
    <source>
        <dbReference type="ARBA" id="ARBA00023136"/>
    </source>
</evidence>
<dbReference type="PIRSF" id="PIRSF001296">
    <property type="entry name" value="K_ATPase_KdpC"/>
    <property type="match status" value="1"/>
</dbReference>
<dbReference type="AlphaFoldDB" id="A0A420BJX2"/>
<keyword evidence="8 11" id="KW-1133">Transmembrane helix</keyword>
<comment type="subunit">
    <text evidence="11">The system is composed of three essential subunits: KdpA, KdpB and KdpC.</text>
</comment>
<keyword evidence="1 11" id="KW-0813">Transport</keyword>
<dbReference type="EMBL" id="RAPY01000001">
    <property type="protein sequence ID" value="RKE57071.1"/>
    <property type="molecule type" value="Genomic_DNA"/>
</dbReference>
<evidence type="ECO:0000256" key="4">
    <source>
        <dbReference type="ARBA" id="ARBA00022692"/>
    </source>
</evidence>
<evidence type="ECO:0000313" key="13">
    <source>
        <dbReference type="Proteomes" id="UP000286246"/>
    </source>
</evidence>
<keyword evidence="10 11" id="KW-0472">Membrane</keyword>
<dbReference type="Proteomes" id="UP000286246">
    <property type="component" value="Unassembled WGS sequence"/>
</dbReference>
<dbReference type="OrthoDB" id="9809491at2"/>
<evidence type="ECO:0000256" key="1">
    <source>
        <dbReference type="ARBA" id="ARBA00022448"/>
    </source>
</evidence>
<keyword evidence="4 11" id="KW-0812">Transmembrane</keyword>
<organism evidence="12 13">
    <name type="scientific">Sphingobacterium detergens</name>
    <dbReference type="NCBI Taxonomy" id="1145106"/>
    <lineage>
        <taxon>Bacteria</taxon>
        <taxon>Pseudomonadati</taxon>
        <taxon>Bacteroidota</taxon>
        <taxon>Sphingobacteriia</taxon>
        <taxon>Sphingobacteriales</taxon>
        <taxon>Sphingobacteriaceae</taxon>
        <taxon>Sphingobacterium</taxon>
    </lineage>
</organism>
<feature type="transmembrane region" description="Helical" evidence="11">
    <location>
        <begin position="12"/>
        <end position="31"/>
    </location>
</feature>
<keyword evidence="9 11" id="KW-0406">Ion transport</keyword>
<dbReference type="GO" id="GO:0005886">
    <property type="term" value="C:plasma membrane"/>
    <property type="evidence" value="ECO:0007669"/>
    <property type="project" value="UniProtKB-SubCell"/>
</dbReference>
<dbReference type="GO" id="GO:0008556">
    <property type="term" value="F:P-type potassium transmembrane transporter activity"/>
    <property type="evidence" value="ECO:0007669"/>
    <property type="project" value="InterPro"/>
</dbReference>
<dbReference type="HAMAP" id="MF_00276">
    <property type="entry name" value="KdpC"/>
    <property type="match status" value="1"/>
</dbReference>
<name>A0A420BJX2_SPHD1</name>
<evidence type="ECO:0000256" key="3">
    <source>
        <dbReference type="ARBA" id="ARBA00022538"/>
    </source>
</evidence>
<comment type="similarity">
    <text evidence="11">Belongs to the KdpC family.</text>
</comment>
<keyword evidence="7 11" id="KW-0630">Potassium</keyword>
<keyword evidence="2 11" id="KW-1003">Cell membrane</keyword>
<evidence type="ECO:0000256" key="7">
    <source>
        <dbReference type="ARBA" id="ARBA00022958"/>
    </source>
</evidence>
<dbReference type="NCBIfam" id="NF001454">
    <property type="entry name" value="PRK00315.1"/>
    <property type="match status" value="1"/>
</dbReference>
<keyword evidence="5 11" id="KW-0547">Nucleotide-binding</keyword>
<evidence type="ECO:0000256" key="6">
    <source>
        <dbReference type="ARBA" id="ARBA00022840"/>
    </source>
</evidence>
<dbReference type="NCBIfam" id="NF010606">
    <property type="entry name" value="PRK14002.1"/>
    <property type="match status" value="1"/>
</dbReference>
<dbReference type="Pfam" id="PF02669">
    <property type="entry name" value="KdpC"/>
    <property type="match status" value="1"/>
</dbReference>
<evidence type="ECO:0000256" key="11">
    <source>
        <dbReference type="HAMAP-Rule" id="MF_00276"/>
    </source>
</evidence>
<comment type="function">
    <text evidence="11">Part of the high-affinity ATP-driven potassium transport (or Kdp) system, which catalyzes the hydrolysis of ATP coupled with the electrogenic transport of potassium into the cytoplasm. This subunit acts as a catalytic chaperone that increases the ATP-binding affinity of the ATP-hydrolyzing subunit KdpB by the formation of a transient KdpB/KdpC/ATP ternary complex.</text>
</comment>
<evidence type="ECO:0000256" key="9">
    <source>
        <dbReference type="ARBA" id="ARBA00023065"/>
    </source>
</evidence>
<evidence type="ECO:0000256" key="5">
    <source>
        <dbReference type="ARBA" id="ARBA00022741"/>
    </source>
</evidence>
<dbReference type="GO" id="GO:0005524">
    <property type="term" value="F:ATP binding"/>
    <property type="evidence" value="ECO:0007669"/>
    <property type="project" value="UniProtKB-UniRule"/>
</dbReference>
<proteinExistence type="inferred from homology"/>
<protein>
    <recommendedName>
        <fullName evidence="11">Potassium-transporting ATPase KdpC subunit</fullName>
    </recommendedName>
    <alternativeName>
        <fullName evidence="11">ATP phosphohydrolase [potassium-transporting] C chain</fullName>
    </alternativeName>
    <alternativeName>
        <fullName evidence="11">Potassium-binding and translocating subunit C</fullName>
    </alternativeName>
    <alternativeName>
        <fullName evidence="11">Potassium-translocating ATPase C chain</fullName>
    </alternativeName>
</protein>
<accession>A0A420BJX2</accession>
<comment type="subcellular location">
    <subcellularLocation>
        <location evidence="11">Cell membrane</location>
        <topology evidence="11">Single-pass membrane protein</topology>
    </subcellularLocation>
</comment>
<reference evidence="12 13" key="1">
    <citation type="submission" date="2018-09" db="EMBL/GenBank/DDBJ databases">
        <title>Genomic Encyclopedia of Type Strains, Phase III (KMG-III): the genomes of soil and plant-associated and newly described type strains.</title>
        <authorList>
            <person name="Whitman W."/>
        </authorList>
    </citation>
    <scope>NUCLEOTIDE SEQUENCE [LARGE SCALE GENOMIC DNA]</scope>
    <source>
        <strain evidence="12 13">CECT 7938</strain>
    </source>
</reference>
<evidence type="ECO:0000313" key="12">
    <source>
        <dbReference type="EMBL" id="RKE57071.1"/>
    </source>
</evidence>
<dbReference type="PANTHER" id="PTHR30042:SF2">
    <property type="entry name" value="POTASSIUM-TRANSPORTING ATPASE KDPC SUBUNIT"/>
    <property type="match status" value="1"/>
</dbReference>
<gene>
    <name evidence="11" type="primary">kdpC</name>
    <name evidence="12" type="ORF">DFQ12_1947</name>
</gene>
<dbReference type="InterPro" id="IPR003820">
    <property type="entry name" value="KdpC"/>
</dbReference>
<comment type="caution">
    <text evidence="12">The sequence shown here is derived from an EMBL/GenBank/DDBJ whole genome shotgun (WGS) entry which is preliminary data.</text>
</comment>
<keyword evidence="6 11" id="KW-0067">ATP-binding</keyword>
<dbReference type="PANTHER" id="PTHR30042">
    <property type="entry name" value="POTASSIUM-TRANSPORTING ATPASE C CHAIN"/>
    <property type="match status" value="1"/>
</dbReference>
<sequence length="188" mass="20703">MKKHILPALKLTIIMILFFTVIYPLAVWGMSQFSSNAGKGKIIEHNGKKYYSNIGQAFTADKYFWSRPSAVNYNAAGSGASNKGPSNEEYLGQVQARIDTFLVHNPGIKKSEIPVDLITASGSGLDPNFSVQAAKVQVKRIAIVRGIEEQKINQLIEENTESPLWGIFGPQKINVLKLNIALDKLASR</sequence>